<dbReference type="Gene3D" id="3.30.70.580">
    <property type="entry name" value="Pseudouridine synthase I, catalytic domain, N-terminal subdomain"/>
    <property type="match status" value="1"/>
</dbReference>
<dbReference type="GeneID" id="35806027"/>
<evidence type="ECO:0000256" key="5">
    <source>
        <dbReference type="RuleBase" id="RU003887"/>
    </source>
</evidence>
<dbReference type="PROSITE" id="PS01149">
    <property type="entry name" value="PSI_RSU"/>
    <property type="match status" value="1"/>
</dbReference>
<feature type="domain" description="RNA-binding S4" evidence="6">
    <location>
        <begin position="4"/>
        <end position="66"/>
    </location>
</feature>
<evidence type="ECO:0000256" key="2">
    <source>
        <dbReference type="ARBA" id="ARBA00022884"/>
    </source>
</evidence>
<dbReference type="FunFam" id="3.30.70.1560:FF:000001">
    <property type="entry name" value="Pseudouridine synthase"/>
    <property type="match status" value="1"/>
</dbReference>
<evidence type="ECO:0000256" key="1">
    <source>
        <dbReference type="ARBA" id="ARBA00008348"/>
    </source>
</evidence>
<dbReference type="Gene3D" id="3.10.290.10">
    <property type="entry name" value="RNA-binding S4 domain"/>
    <property type="match status" value="1"/>
</dbReference>
<dbReference type="PROSITE" id="PS50889">
    <property type="entry name" value="S4"/>
    <property type="match status" value="1"/>
</dbReference>
<keyword evidence="3 5" id="KW-0413">Isomerase</keyword>
<dbReference type="NCBIfam" id="TIGR00093">
    <property type="entry name" value="pseudouridine synthase"/>
    <property type="match status" value="1"/>
</dbReference>
<dbReference type="GO" id="GO:0120159">
    <property type="term" value="F:rRNA pseudouridine synthase activity"/>
    <property type="evidence" value="ECO:0007669"/>
    <property type="project" value="UniProtKB-ARBA"/>
</dbReference>
<dbReference type="AlphaFoldDB" id="A0AB36TH27"/>
<dbReference type="Gene3D" id="3.30.70.1560">
    <property type="entry name" value="Alpha-L RNA-binding motif"/>
    <property type="match status" value="1"/>
</dbReference>
<dbReference type="CDD" id="cd00165">
    <property type="entry name" value="S4"/>
    <property type="match status" value="1"/>
</dbReference>
<dbReference type="InterPro" id="IPR006145">
    <property type="entry name" value="PsdUridine_synth_RsuA/RluA"/>
</dbReference>
<evidence type="ECO:0000259" key="6">
    <source>
        <dbReference type="SMART" id="SM00363"/>
    </source>
</evidence>
<keyword evidence="2 4" id="KW-0694">RNA-binding</keyword>
<dbReference type="GO" id="GO:0005829">
    <property type="term" value="C:cytosol"/>
    <property type="evidence" value="ECO:0007669"/>
    <property type="project" value="UniProtKB-ARBA"/>
</dbReference>
<dbReference type="SMART" id="SM00363">
    <property type="entry name" value="S4"/>
    <property type="match status" value="1"/>
</dbReference>
<dbReference type="RefSeq" id="WP_003516173.1">
    <property type="nucleotide sequence ID" value="NZ_CP013828.1"/>
</dbReference>
<sequence length="239" mass="27370">MKEMRLQKYLAECGVASRRKAEELISQGRVKVNGETVTQMGKKVSQNDVVEVDGKLVKMEKRKVYIALNKPVGYISSVKDQFGRKTVMDLVKDIKERIFPVGRLDYDTSGLLLLTNDGDFAYRLTHPKHEIKKVYEADLLGVPSKDDIMRFKNGLWIDDYFTSPADFEILKSDGKTTKVRITIHEGKNRQVRKMCNKIGCPVIRLKRISIGEVSLGDLKEGSWRNLTEREINSFLDNQK</sequence>
<dbReference type="SUPFAM" id="SSF55120">
    <property type="entry name" value="Pseudouridine synthase"/>
    <property type="match status" value="1"/>
</dbReference>
<comment type="caution">
    <text evidence="7">The sequence shown here is derived from an EMBL/GenBank/DDBJ whole genome shotgun (WGS) entry which is preliminary data.</text>
</comment>
<evidence type="ECO:0000313" key="7">
    <source>
        <dbReference type="EMBL" id="PFH02810.1"/>
    </source>
</evidence>
<comment type="similarity">
    <text evidence="1 5">Belongs to the pseudouridine synthase RsuA family.</text>
</comment>
<dbReference type="GO" id="GO:0000455">
    <property type="term" value="P:enzyme-directed rRNA pseudouridine synthesis"/>
    <property type="evidence" value="ECO:0007669"/>
    <property type="project" value="UniProtKB-ARBA"/>
</dbReference>
<dbReference type="GO" id="GO:0003723">
    <property type="term" value="F:RNA binding"/>
    <property type="evidence" value="ECO:0007669"/>
    <property type="project" value="UniProtKB-KW"/>
</dbReference>
<evidence type="ECO:0000256" key="3">
    <source>
        <dbReference type="ARBA" id="ARBA00023235"/>
    </source>
</evidence>
<protein>
    <recommendedName>
        <fullName evidence="5">Pseudouridine synthase</fullName>
        <ecNumber evidence="5">5.4.99.-</ecNumber>
    </recommendedName>
</protein>
<dbReference type="InterPro" id="IPR018496">
    <property type="entry name" value="PsdUridine_synth_RsuA/RluB_CS"/>
</dbReference>
<name>A0AB36TH27_ACETH</name>
<dbReference type="InterPro" id="IPR020103">
    <property type="entry name" value="PsdUridine_synth_cat_dom_sf"/>
</dbReference>
<dbReference type="Pfam" id="PF01479">
    <property type="entry name" value="S4"/>
    <property type="match status" value="1"/>
</dbReference>
<dbReference type="PANTHER" id="PTHR47683">
    <property type="entry name" value="PSEUDOURIDINE SYNTHASE FAMILY PROTEIN-RELATED"/>
    <property type="match status" value="1"/>
</dbReference>
<dbReference type="InterPro" id="IPR050343">
    <property type="entry name" value="RsuA_PseudoU_synthase"/>
</dbReference>
<dbReference type="CDD" id="cd02870">
    <property type="entry name" value="PseudoU_synth_RsuA_like"/>
    <property type="match status" value="1"/>
</dbReference>
<dbReference type="InterPro" id="IPR000748">
    <property type="entry name" value="PsdUridine_synth_RsuA/RluB/E/F"/>
</dbReference>
<evidence type="ECO:0000256" key="4">
    <source>
        <dbReference type="PROSITE-ProRule" id="PRU00182"/>
    </source>
</evidence>
<evidence type="ECO:0000313" key="8">
    <source>
        <dbReference type="Proteomes" id="UP000223596"/>
    </source>
</evidence>
<dbReference type="FunFam" id="3.10.290.10:FF:000003">
    <property type="entry name" value="Pseudouridine synthase"/>
    <property type="match status" value="1"/>
</dbReference>
<dbReference type="Pfam" id="PF00849">
    <property type="entry name" value="PseudoU_synth_2"/>
    <property type="match status" value="1"/>
</dbReference>
<dbReference type="PANTHER" id="PTHR47683:SF2">
    <property type="entry name" value="RNA-BINDING S4 DOMAIN-CONTAINING PROTEIN"/>
    <property type="match status" value="1"/>
</dbReference>
<dbReference type="InterPro" id="IPR042092">
    <property type="entry name" value="PsdUridine_s_RsuA/RluB/E/F_cat"/>
</dbReference>
<reference evidence="7 8" key="1">
    <citation type="submission" date="2017-09" db="EMBL/GenBank/DDBJ databases">
        <title>Evaluation of Pacific Biosciences Sequencing Technology to Finishing C. thermocellum Genome Sequences.</title>
        <authorList>
            <person name="Brown S."/>
        </authorList>
    </citation>
    <scope>NUCLEOTIDE SEQUENCE [LARGE SCALE GENOMIC DNA]</scope>
    <source>
        <strain evidence="7 8">AD2</strain>
    </source>
</reference>
<dbReference type="InterPro" id="IPR020094">
    <property type="entry name" value="TruA/RsuA/RluB/E/F_N"/>
</dbReference>
<dbReference type="EMBL" id="PDBW01000001">
    <property type="protein sequence ID" value="PFH02810.1"/>
    <property type="molecule type" value="Genomic_DNA"/>
</dbReference>
<gene>
    <name evidence="7" type="ORF">M972_111598</name>
</gene>
<proteinExistence type="inferred from homology"/>
<accession>A0AB36TH27</accession>
<dbReference type="SUPFAM" id="SSF55174">
    <property type="entry name" value="Alpha-L RNA-binding motif"/>
    <property type="match status" value="1"/>
</dbReference>
<dbReference type="InterPro" id="IPR002942">
    <property type="entry name" value="S4_RNA-bd"/>
</dbReference>
<dbReference type="EC" id="5.4.99.-" evidence="5"/>
<organism evidence="7 8">
    <name type="scientific">Acetivibrio thermocellus AD2</name>
    <dbReference type="NCBI Taxonomy" id="1138384"/>
    <lineage>
        <taxon>Bacteria</taxon>
        <taxon>Bacillati</taxon>
        <taxon>Bacillota</taxon>
        <taxon>Clostridia</taxon>
        <taxon>Eubacteriales</taxon>
        <taxon>Oscillospiraceae</taxon>
        <taxon>Acetivibrio</taxon>
    </lineage>
</organism>
<dbReference type="Proteomes" id="UP000223596">
    <property type="component" value="Unassembled WGS sequence"/>
</dbReference>
<dbReference type="InterPro" id="IPR036986">
    <property type="entry name" value="S4_RNA-bd_sf"/>
</dbReference>